<evidence type="ECO:0000313" key="5">
    <source>
        <dbReference type="Proteomes" id="UP001201812"/>
    </source>
</evidence>
<organism evidence="4 5">
    <name type="scientific">Ditylenchus destructor</name>
    <dbReference type="NCBI Taxonomy" id="166010"/>
    <lineage>
        <taxon>Eukaryota</taxon>
        <taxon>Metazoa</taxon>
        <taxon>Ecdysozoa</taxon>
        <taxon>Nematoda</taxon>
        <taxon>Chromadorea</taxon>
        <taxon>Rhabditida</taxon>
        <taxon>Tylenchina</taxon>
        <taxon>Tylenchomorpha</taxon>
        <taxon>Sphaerularioidea</taxon>
        <taxon>Anguinidae</taxon>
        <taxon>Anguininae</taxon>
        <taxon>Ditylenchus</taxon>
    </lineage>
</organism>
<evidence type="ECO:0000313" key="4">
    <source>
        <dbReference type="EMBL" id="KAI1694858.1"/>
    </source>
</evidence>
<feature type="compositionally biased region" description="Polar residues" evidence="2">
    <location>
        <begin position="392"/>
        <end position="402"/>
    </location>
</feature>
<name>A0AAD4MMD4_9BILA</name>
<dbReference type="SUPFAM" id="SSF54928">
    <property type="entry name" value="RNA-binding domain, RBD"/>
    <property type="match status" value="1"/>
</dbReference>
<keyword evidence="5" id="KW-1185">Reference proteome</keyword>
<feature type="region of interest" description="Disordered" evidence="2">
    <location>
        <begin position="217"/>
        <end position="247"/>
    </location>
</feature>
<dbReference type="GO" id="GO:0003723">
    <property type="term" value="F:RNA binding"/>
    <property type="evidence" value="ECO:0007669"/>
    <property type="project" value="UniProtKB-UniRule"/>
</dbReference>
<dbReference type="Proteomes" id="UP001201812">
    <property type="component" value="Unassembled WGS sequence"/>
</dbReference>
<dbReference type="Gene3D" id="3.30.70.330">
    <property type="match status" value="1"/>
</dbReference>
<dbReference type="SMART" id="SM00360">
    <property type="entry name" value="RRM"/>
    <property type="match status" value="1"/>
</dbReference>
<dbReference type="InterPro" id="IPR012677">
    <property type="entry name" value="Nucleotide-bd_a/b_plait_sf"/>
</dbReference>
<evidence type="ECO:0000256" key="1">
    <source>
        <dbReference type="PROSITE-ProRule" id="PRU00176"/>
    </source>
</evidence>
<accession>A0AAD4MMD4</accession>
<dbReference type="InterPro" id="IPR035979">
    <property type="entry name" value="RBD_domain_sf"/>
</dbReference>
<dbReference type="InterPro" id="IPR000504">
    <property type="entry name" value="RRM_dom"/>
</dbReference>
<gene>
    <name evidence="4" type="ORF">DdX_19907</name>
</gene>
<evidence type="ECO:0000256" key="2">
    <source>
        <dbReference type="SAM" id="MobiDB-lite"/>
    </source>
</evidence>
<feature type="region of interest" description="Disordered" evidence="2">
    <location>
        <begin position="349"/>
        <end position="402"/>
    </location>
</feature>
<dbReference type="PROSITE" id="PS50102">
    <property type="entry name" value="RRM"/>
    <property type="match status" value="1"/>
</dbReference>
<protein>
    <submittedName>
        <fullName evidence="4">RNA recognition motif domain-containing protein</fullName>
    </submittedName>
</protein>
<dbReference type="CDD" id="cd00590">
    <property type="entry name" value="RRM_SF"/>
    <property type="match status" value="1"/>
</dbReference>
<dbReference type="Pfam" id="PF00076">
    <property type="entry name" value="RRM_1"/>
    <property type="match status" value="1"/>
</dbReference>
<feature type="domain" description="RRM" evidence="3">
    <location>
        <begin position="253"/>
        <end position="326"/>
    </location>
</feature>
<sequence length="568" mass="64417">MECCVCNEQGYSTSFHTNSSLQEHIAGAHCKADLYACDSCHLSFVSEYVLLKHLQNSCDGGNRTAMLDTQIAGKLELYDFMEKSINASLSKKTEKAEVNLSTQANNPGLNNEKSNDTVSINICPRTENSDVQEQSSPMELELIRQAESLSQIEPQNHVENVVSDDPNKDTISFAESVLEEEKPADSSKTLENENGDDDVVVLEENIKHYGERKVISNSKKKRLKQARRKAARAQATSTEAQSTGAKVPDKAGHRIFVSGINAEGVTEDKISEILNEYFAIFGEVNGIKILKDRFKKLNGTAHVKFKNLADQRKALVRKTDVKIGNSVCQLRKLSDKKVGMWHFSRNQKRLLMNGPVKAPKPPQGLMNRPVKAPKPPQGLMNRPVKAPKPPQRSKQNRSFGQNRSFNQLRDHMNSGIRPHFSSPMQAESAPYSQSWRSDRDAPMYTPGMPTPALMEYHNLYMESHVRDQQFPPYLQENRIRETRMSEFHDRMGSYDQQFPYHSPVFPPSVNYTDRPMVHSENRNYQAMFPPYTNYGNSPMMFQGHQNLPGGNMDFNHYQTPGTSNRYYM</sequence>
<reference evidence="4" key="1">
    <citation type="submission" date="2022-01" db="EMBL/GenBank/DDBJ databases">
        <title>Genome Sequence Resource for Two Populations of Ditylenchus destructor, the Migratory Endoparasitic Phytonematode.</title>
        <authorList>
            <person name="Zhang H."/>
            <person name="Lin R."/>
            <person name="Xie B."/>
        </authorList>
    </citation>
    <scope>NUCLEOTIDE SEQUENCE</scope>
    <source>
        <strain evidence="4">BazhouSP</strain>
    </source>
</reference>
<proteinExistence type="predicted"/>
<dbReference type="AlphaFoldDB" id="A0AAD4MMD4"/>
<feature type="compositionally biased region" description="Basic residues" evidence="2">
    <location>
        <begin position="218"/>
        <end position="231"/>
    </location>
</feature>
<keyword evidence="1" id="KW-0694">RNA-binding</keyword>
<dbReference type="EMBL" id="JAKKPZ010000463">
    <property type="protein sequence ID" value="KAI1694858.1"/>
    <property type="molecule type" value="Genomic_DNA"/>
</dbReference>
<comment type="caution">
    <text evidence="4">The sequence shown here is derived from an EMBL/GenBank/DDBJ whole genome shotgun (WGS) entry which is preliminary data.</text>
</comment>
<evidence type="ECO:0000259" key="3">
    <source>
        <dbReference type="PROSITE" id="PS50102"/>
    </source>
</evidence>